<dbReference type="EMBL" id="MCGO01000012">
    <property type="protein sequence ID" value="ORY48317.1"/>
    <property type="molecule type" value="Genomic_DNA"/>
</dbReference>
<comment type="caution">
    <text evidence="1">The sequence shown here is derived from an EMBL/GenBank/DDBJ whole genome shotgun (WGS) entry which is preliminary data.</text>
</comment>
<dbReference type="AlphaFoldDB" id="A0A1Y2CMX2"/>
<sequence length="580" mass="64813">MTSSQTSQTNPPLPQTASIFSLPIEIREQILLYLPIDVHLANVGLVSKAPFSPSIVHSIEFARSHISIDCIRSESDCFGAYIKKLDVSLKKHCHCPHLPLTYQLVLFQKLLDSDGCPTGNTEHDNTQPVLGCLHIRTVLTHLLKDPSFDPSCNSFVLLMWVYFEGEKVSMQLAFETFKILFEDGRVDPTENDNHLFNMICANNHAKLVHLFLSNNCVRPNANSNEALKAACAFGSIDVIPILLNDPRVDPATVPELCQIALEVGIESSLPFLLKDPRVDPSACNNAAIYEAARCDLASAAAQLLADPRVDPMDIEGRALFSSVTNGSFNVFRVLYADPRVDLEMHGNTVIQNMVMVHEKDVDVLEMLLADEHVDPRAGESEVLRNMAMRGVASAVALLLKDGRADPAAMNNLALREAASCNRVECVRLLLSDDRVDPLDGGHQCALDLSLQHYDKIVAKMILEDRRVVERRKNFELTLDAFEMERMELLEFLFRQDGFMMGGLPEMGNVDWTPLFVYQNRMAVMTHCLKFLSGSIHYHGPSSDCIKVVETMFGVLNDPLVEPKTKFRAILNGWESLRYVY</sequence>
<dbReference type="Gene3D" id="1.25.40.20">
    <property type="entry name" value="Ankyrin repeat-containing domain"/>
    <property type="match status" value="2"/>
</dbReference>
<dbReference type="SMART" id="SM00248">
    <property type="entry name" value="ANK"/>
    <property type="match status" value="4"/>
</dbReference>
<gene>
    <name evidence="1" type="ORF">BCR33DRAFT_848325</name>
</gene>
<protein>
    <recommendedName>
        <fullName evidence="3">Ankyrin</fullName>
    </recommendedName>
</protein>
<accession>A0A1Y2CMX2</accession>
<dbReference type="Proteomes" id="UP000193642">
    <property type="component" value="Unassembled WGS sequence"/>
</dbReference>
<proteinExistence type="predicted"/>
<dbReference type="InterPro" id="IPR036770">
    <property type="entry name" value="Ankyrin_rpt-contain_sf"/>
</dbReference>
<organism evidence="1 2">
    <name type="scientific">Rhizoclosmatium globosum</name>
    <dbReference type="NCBI Taxonomy" id="329046"/>
    <lineage>
        <taxon>Eukaryota</taxon>
        <taxon>Fungi</taxon>
        <taxon>Fungi incertae sedis</taxon>
        <taxon>Chytridiomycota</taxon>
        <taxon>Chytridiomycota incertae sedis</taxon>
        <taxon>Chytridiomycetes</taxon>
        <taxon>Chytridiales</taxon>
        <taxon>Chytriomycetaceae</taxon>
        <taxon>Rhizoclosmatium</taxon>
    </lineage>
</organism>
<name>A0A1Y2CMX2_9FUNG</name>
<keyword evidence="2" id="KW-1185">Reference proteome</keyword>
<evidence type="ECO:0008006" key="3">
    <source>
        <dbReference type="Google" id="ProtNLM"/>
    </source>
</evidence>
<evidence type="ECO:0000313" key="1">
    <source>
        <dbReference type="EMBL" id="ORY48317.1"/>
    </source>
</evidence>
<dbReference type="SUPFAM" id="SSF48403">
    <property type="entry name" value="Ankyrin repeat"/>
    <property type="match status" value="1"/>
</dbReference>
<dbReference type="InterPro" id="IPR002110">
    <property type="entry name" value="Ankyrin_rpt"/>
</dbReference>
<reference evidence="1 2" key="1">
    <citation type="submission" date="2016-07" db="EMBL/GenBank/DDBJ databases">
        <title>Pervasive Adenine N6-methylation of Active Genes in Fungi.</title>
        <authorList>
            <consortium name="DOE Joint Genome Institute"/>
            <person name="Mondo S.J."/>
            <person name="Dannebaum R.O."/>
            <person name="Kuo R.C."/>
            <person name="Labutti K."/>
            <person name="Haridas S."/>
            <person name="Kuo A."/>
            <person name="Salamov A."/>
            <person name="Ahrendt S.R."/>
            <person name="Lipzen A."/>
            <person name="Sullivan W."/>
            <person name="Andreopoulos W.B."/>
            <person name="Clum A."/>
            <person name="Lindquist E."/>
            <person name="Daum C."/>
            <person name="Ramamoorthy G.K."/>
            <person name="Gryganskyi A."/>
            <person name="Culley D."/>
            <person name="Magnuson J.K."/>
            <person name="James T.Y."/>
            <person name="O'Malley M.A."/>
            <person name="Stajich J.E."/>
            <person name="Spatafora J.W."/>
            <person name="Visel A."/>
            <person name="Grigoriev I.V."/>
        </authorList>
    </citation>
    <scope>NUCLEOTIDE SEQUENCE [LARGE SCALE GENOMIC DNA]</scope>
    <source>
        <strain evidence="1 2">JEL800</strain>
    </source>
</reference>
<evidence type="ECO:0000313" key="2">
    <source>
        <dbReference type="Proteomes" id="UP000193642"/>
    </source>
</evidence>
<dbReference type="OrthoDB" id="10279761at2759"/>